<keyword evidence="2 5" id="KW-0808">Transferase</keyword>
<dbReference type="SUPFAM" id="SSF53448">
    <property type="entry name" value="Nucleotide-diphospho-sugar transferases"/>
    <property type="match status" value="1"/>
</dbReference>
<reference evidence="5" key="2">
    <citation type="journal article" date="2019" name="Int. J. Syst. Evol. Microbiol.">
        <title>Gordonibacter faecihominis is a later heterotypic synonym of Gordonibacter urolithinfaciens.</title>
        <authorList>
            <person name="Danylec N."/>
            <person name="Stoll D.A."/>
            <person name="Huch M."/>
        </authorList>
    </citation>
    <scope>NUCLEOTIDE SEQUENCE</scope>
    <source>
        <strain evidence="5">DSM 27213</strain>
    </source>
</reference>
<dbReference type="AlphaFoldDB" id="A0A423UGT9"/>
<evidence type="ECO:0000259" key="3">
    <source>
        <dbReference type="Pfam" id="PF00535"/>
    </source>
</evidence>
<evidence type="ECO:0000256" key="2">
    <source>
        <dbReference type="ARBA" id="ARBA00022679"/>
    </source>
</evidence>
<dbReference type="EMBL" id="WKZA01000075">
    <property type="protein sequence ID" value="MSA95831.1"/>
    <property type="molecule type" value="Genomic_DNA"/>
</dbReference>
<reference evidence="5" key="3">
    <citation type="journal article" date="2019" name="Microbiol. Resour. Announc.">
        <title>Draft Genome Sequences of Type Strains of Gordonibacter faecihominis, Paraeggerthella hongkongensis, Parvibacter caecicola,Slackia equolifaciens, Slackia faecicanis, and Slackia isoflavoniconvertens.</title>
        <authorList>
            <person name="Danylec N."/>
            <person name="Stoll D.A."/>
            <person name="Dotsch A."/>
            <person name="Huch M."/>
        </authorList>
    </citation>
    <scope>NUCLEOTIDE SEQUENCE</scope>
    <source>
        <strain evidence="5">DSM 27213</strain>
    </source>
</reference>
<keyword evidence="1" id="KW-0328">Glycosyltransferase</keyword>
<dbReference type="InterPro" id="IPR029044">
    <property type="entry name" value="Nucleotide-diphossugar_trans"/>
</dbReference>
<name>A0A423UGT9_9ACTN</name>
<gene>
    <name evidence="5" type="ORF">DMP12_14130</name>
    <name evidence="4" type="ORF">GKG38_12350</name>
</gene>
<evidence type="ECO:0000313" key="6">
    <source>
        <dbReference type="Proteomes" id="UP000285258"/>
    </source>
</evidence>
<dbReference type="InterPro" id="IPR001173">
    <property type="entry name" value="Glyco_trans_2-like"/>
</dbReference>
<dbReference type="PANTHER" id="PTHR22916:SF51">
    <property type="entry name" value="GLYCOSYLTRANSFERASE EPSH-RELATED"/>
    <property type="match status" value="1"/>
</dbReference>
<organism evidence="5 6">
    <name type="scientific">Gordonibacter urolithinfaciens</name>
    <dbReference type="NCBI Taxonomy" id="1335613"/>
    <lineage>
        <taxon>Bacteria</taxon>
        <taxon>Bacillati</taxon>
        <taxon>Actinomycetota</taxon>
        <taxon>Coriobacteriia</taxon>
        <taxon>Eggerthellales</taxon>
        <taxon>Eggerthellaceae</taxon>
        <taxon>Gordonibacter</taxon>
    </lineage>
</organism>
<protein>
    <submittedName>
        <fullName evidence="5">Glycosyl transferase family 2</fullName>
    </submittedName>
    <submittedName>
        <fullName evidence="4">Glycosyltransferase</fullName>
    </submittedName>
</protein>
<reference evidence="4 7" key="4">
    <citation type="journal article" date="2019" name="Nat. Med.">
        <title>A library of human gut bacterial isolates paired with longitudinal multiomics data enables mechanistic microbiome research.</title>
        <authorList>
            <person name="Poyet M."/>
            <person name="Groussin M."/>
            <person name="Gibbons S.M."/>
            <person name="Avila-Pacheco J."/>
            <person name="Jiang X."/>
            <person name="Kearney S.M."/>
            <person name="Perrotta A.R."/>
            <person name="Berdy B."/>
            <person name="Zhao S."/>
            <person name="Lieberman T.D."/>
            <person name="Swanson P.K."/>
            <person name="Smith M."/>
            <person name="Roesemann S."/>
            <person name="Alexander J.E."/>
            <person name="Rich S.A."/>
            <person name="Livny J."/>
            <person name="Vlamakis H."/>
            <person name="Clish C."/>
            <person name="Bullock K."/>
            <person name="Deik A."/>
            <person name="Scott J."/>
            <person name="Pierce K.A."/>
            <person name="Xavier R.J."/>
            <person name="Alm E.J."/>
        </authorList>
    </citation>
    <scope>NUCLEOTIDE SEQUENCE [LARGE SCALE GENOMIC DNA]</scope>
    <source>
        <strain evidence="4 7">BIOML-A1</strain>
    </source>
</reference>
<dbReference type="PANTHER" id="PTHR22916">
    <property type="entry name" value="GLYCOSYLTRANSFERASE"/>
    <property type="match status" value="1"/>
</dbReference>
<dbReference type="Pfam" id="PF00535">
    <property type="entry name" value="Glycos_transf_2"/>
    <property type="match status" value="1"/>
</dbReference>
<accession>A0A423UGT9</accession>
<dbReference type="RefSeq" id="WP_096226871.1">
    <property type="nucleotide sequence ID" value="NZ_CP168029.1"/>
</dbReference>
<sequence length="338" mass="39423">MDVKVASKGYKHQNKRRITKHSRTYSDRYYVMELLLFMDVSILIPIYNVEDYLAKCLRSIPHNDLKMELICINDGSTDESISVLKKAAQDDKRIIVINKQNEGYGAALNQGIQQAKGRYIGIIEPDDYLDGDMFSALFSYAQALDFPDIVKSAYWSVDETDDSNRKLCGFYGRIQVSQHVFRIEDEPLLLRYHPSIWSAIYKKEFLDAQDIHFKQVPGAGWVDNPFLIETLCQAETIAYTDKAFYCYRENRTGSSTDIIADFHIPLDRWIESTKALKRIGVDNKRIWDIHAYRCIYNLNVARHARNYSENKAEWLIYAKQMVKQLHPSNFIRAIRYLK</sequence>
<feature type="domain" description="Glycosyltransferase 2-like" evidence="3">
    <location>
        <begin position="41"/>
        <end position="166"/>
    </location>
</feature>
<evidence type="ECO:0000313" key="7">
    <source>
        <dbReference type="Proteomes" id="UP000462865"/>
    </source>
</evidence>
<dbReference type="CDD" id="cd00761">
    <property type="entry name" value="Glyco_tranf_GTA_type"/>
    <property type="match status" value="1"/>
</dbReference>
<evidence type="ECO:0000256" key="1">
    <source>
        <dbReference type="ARBA" id="ARBA00022676"/>
    </source>
</evidence>
<dbReference type="EMBL" id="QIBW01000031">
    <property type="protein sequence ID" value="ROT87904.1"/>
    <property type="molecule type" value="Genomic_DNA"/>
</dbReference>
<proteinExistence type="predicted"/>
<evidence type="ECO:0000313" key="5">
    <source>
        <dbReference type="EMBL" id="ROT87904.1"/>
    </source>
</evidence>
<dbReference type="Gene3D" id="3.90.550.10">
    <property type="entry name" value="Spore Coat Polysaccharide Biosynthesis Protein SpsA, Chain A"/>
    <property type="match status" value="1"/>
</dbReference>
<reference evidence="6" key="1">
    <citation type="submission" date="2018-05" db="EMBL/GenBank/DDBJ databases">
        <title>Genome Sequencing of selected type strains of the family Eggerthellaceae.</title>
        <authorList>
            <person name="Danylec N."/>
            <person name="Stoll D.A."/>
            <person name="Doetsch A."/>
            <person name="Huch M."/>
        </authorList>
    </citation>
    <scope>NUCLEOTIDE SEQUENCE [LARGE SCALE GENOMIC DNA]</scope>
    <source>
        <strain evidence="6">DSM 27213</strain>
    </source>
</reference>
<comment type="caution">
    <text evidence="5">The sequence shown here is derived from an EMBL/GenBank/DDBJ whole genome shotgun (WGS) entry which is preliminary data.</text>
</comment>
<dbReference type="GO" id="GO:0016757">
    <property type="term" value="F:glycosyltransferase activity"/>
    <property type="evidence" value="ECO:0007669"/>
    <property type="project" value="UniProtKB-KW"/>
</dbReference>
<dbReference type="Proteomes" id="UP000462865">
    <property type="component" value="Unassembled WGS sequence"/>
</dbReference>
<dbReference type="Proteomes" id="UP000285258">
    <property type="component" value="Unassembled WGS sequence"/>
</dbReference>
<evidence type="ECO:0000313" key="4">
    <source>
        <dbReference type="EMBL" id="MSA95831.1"/>
    </source>
</evidence>